<evidence type="ECO:0000259" key="7">
    <source>
        <dbReference type="Pfam" id="PF17103"/>
    </source>
</evidence>
<dbReference type="Pfam" id="PF17103">
    <property type="entry name" value="Stealth_CR4"/>
    <property type="match status" value="1"/>
</dbReference>
<dbReference type="Proteomes" id="UP000651728">
    <property type="component" value="Unassembled WGS sequence"/>
</dbReference>
<sequence>MADPLQSVSEGEAMPVVTLYRRLQGRLRGRLPAVEPTTPKAALIRADASPLQAQRETLDVVCALLAGAAVPYFCVRPLPDRPPVVAVPEEDRERALAALAAGAHPLFAARQPYGRPGARAQADAGRMRPVRRAAPLLGDARVVRLAMYFASPSRTLTLGPESGLDLEFWAREGDDLAGPRPNPACDRVPADGPVAEGGEELFLPLACPARRARAYRTRPEFLRRLLDDIDFPIDAVYTWVDGADPAWRARRDEAQREEARRVGGPLSEMATTEARFTSRDELRYSLRSLLMYAPWVNRIWIVTDGQTPPWLDTTHPMVSVVDHKEIFTDTSVLPVFNSHAIETQLHHIEGLSEHFLYFNDDFFLGRPLAPRTFFEGNGITRFFPSTVHVPFGVPEAEESPVHAAGMNNRRILEDLSGRTITQKLKHVPYALRRSLMYEIEERFAAEFQATARSRFRTSRDISVVSSLAHYYGYLSGRAVPGLVDYTYVDLSLPKTPARLRRMLARRRHDVFCLNDTSPTDDEQDALLARFLEAYFPTPAPFER</sequence>
<evidence type="ECO:0000256" key="3">
    <source>
        <dbReference type="ARBA" id="ARBA00023169"/>
    </source>
</evidence>
<keyword evidence="9" id="KW-1185">Reference proteome</keyword>
<reference evidence="8 9" key="1">
    <citation type="submission" date="2021-01" db="EMBL/GenBank/DDBJ databases">
        <title>Whole genome shotgun sequence of Microbispora amethystogenes NBRC 101907.</title>
        <authorList>
            <person name="Komaki H."/>
            <person name="Tamura T."/>
        </authorList>
    </citation>
    <scope>NUCLEOTIDE SEQUENCE [LARGE SCALE GENOMIC DNA]</scope>
    <source>
        <strain evidence="8 9">NBRC 101907</strain>
    </source>
</reference>
<feature type="domain" description="Stealth protein CR4 conserved region 4" evidence="7">
    <location>
        <begin position="502"/>
        <end position="543"/>
    </location>
</feature>
<comment type="caution">
    <text evidence="8">The sequence shown here is derived from an EMBL/GenBank/DDBJ whole genome shotgun (WGS) entry which is preliminary data.</text>
</comment>
<dbReference type="InterPro" id="IPR031356">
    <property type="entry name" value="Stealth_CR4"/>
</dbReference>
<proteinExistence type="inferred from homology"/>
<evidence type="ECO:0000313" key="9">
    <source>
        <dbReference type="Proteomes" id="UP000651728"/>
    </source>
</evidence>
<feature type="domain" description="Stealth protein CR3 conserved region 3" evidence="6">
    <location>
        <begin position="425"/>
        <end position="473"/>
    </location>
</feature>
<dbReference type="InterPro" id="IPR031358">
    <property type="entry name" value="Stealth_CR1"/>
</dbReference>
<feature type="domain" description="Stealth protein CR2 conserved region 2" evidence="4">
    <location>
        <begin position="275"/>
        <end position="380"/>
    </location>
</feature>
<dbReference type="PANTHER" id="PTHR24045:SF0">
    <property type="entry name" value="N-ACETYLGLUCOSAMINE-1-PHOSPHOTRANSFERASE SUBUNITS ALPHA_BETA"/>
    <property type="match status" value="1"/>
</dbReference>
<dbReference type="Pfam" id="PF17102">
    <property type="entry name" value="Stealth_CR3"/>
    <property type="match status" value="1"/>
</dbReference>
<organism evidence="8 9">
    <name type="scientific">Microbispora amethystogenes</name>
    <dbReference type="NCBI Taxonomy" id="1427754"/>
    <lineage>
        <taxon>Bacteria</taxon>
        <taxon>Bacillati</taxon>
        <taxon>Actinomycetota</taxon>
        <taxon>Actinomycetes</taxon>
        <taxon>Streptosporangiales</taxon>
        <taxon>Streptosporangiaceae</taxon>
        <taxon>Microbispora</taxon>
    </lineage>
</organism>
<dbReference type="InterPro" id="IPR021520">
    <property type="entry name" value="Stealth_CR2"/>
</dbReference>
<gene>
    <name evidence="8" type="ORF">Mam01_09210</name>
</gene>
<dbReference type="InterPro" id="IPR031357">
    <property type="entry name" value="Stealth_CR3"/>
</dbReference>
<evidence type="ECO:0000259" key="5">
    <source>
        <dbReference type="Pfam" id="PF17101"/>
    </source>
</evidence>
<evidence type="ECO:0000259" key="6">
    <source>
        <dbReference type="Pfam" id="PF17102"/>
    </source>
</evidence>
<protein>
    <submittedName>
        <fullName evidence="8">Exopolysaccharide phosphotransferase</fullName>
    </submittedName>
</protein>
<keyword evidence="2" id="KW-0808">Transferase</keyword>
<name>A0ABQ4F7I0_9ACTN</name>
<dbReference type="Pfam" id="PF11380">
    <property type="entry name" value="Stealth_CR2"/>
    <property type="match status" value="1"/>
</dbReference>
<accession>A0ABQ4F7I0</accession>
<dbReference type="PANTHER" id="PTHR24045">
    <property type="match status" value="1"/>
</dbReference>
<comment type="similarity">
    <text evidence="1">Belongs to the stealth family.</text>
</comment>
<feature type="domain" description="Stealth protein CR1 conserved region 1" evidence="5">
    <location>
        <begin position="231"/>
        <end position="254"/>
    </location>
</feature>
<keyword evidence="3" id="KW-0270">Exopolysaccharide synthesis</keyword>
<evidence type="ECO:0000259" key="4">
    <source>
        <dbReference type="Pfam" id="PF11380"/>
    </source>
</evidence>
<evidence type="ECO:0000256" key="2">
    <source>
        <dbReference type="ARBA" id="ARBA00022679"/>
    </source>
</evidence>
<evidence type="ECO:0000256" key="1">
    <source>
        <dbReference type="ARBA" id="ARBA00007583"/>
    </source>
</evidence>
<dbReference type="EMBL" id="BOOB01000006">
    <property type="protein sequence ID" value="GIH30757.1"/>
    <property type="molecule type" value="Genomic_DNA"/>
</dbReference>
<evidence type="ECO:0000313" key="8">
    <source>
        <dbReference type="EMBL" id="GIH30757.1"/>
    </source>
</evidence>
<dbReference type="Pfam" id="PF17101">
    <property type="entry name" value="Stealth_CR1"/>
    <property type="match status" value="1"/>
</dbReference>
<dbReference type="InterPro" id="IPR047141">
    <property type="entry name" value="Stealth"/>
</dbReference>